<evidence type="ECO:0000313" key="2">
    <source>
        <dbReference type="EMBL" id="QKX49936.1"/>
    </source>
</evidence>
<dbReference type="SUPFAM" id="SSF54001">
    <property type="entry name" value="Cysteine proteinases"/>
    <property type="match status" value="1"/>
</dbReference>
<dbReference type="Pfam" id="PF04168">
    <property type="entry name" value="Alpha-E"/>
    <property type="match status" value="1"/>
</dbReference>
<keyword evidence="3" id="KW-1185">Reference proteome</keyword>
<dbReference type="SMART" id="SM00460">
    <property type="entry name" value="TGc"/>
    <property type="match status" value="1"/>
</dbReference>
<reference evidence="2 3" key="1">
    <citation type="submission" date="2020-04" db="EMBL/GenBank/DDBJ databases">
        <authorList>
            <person name="Pajer P."/>
            <person name="Broz P."/>
        </authorList>
    </citation>
    <scope>NUCLEOTIDE SEQUENCE [LARGE SCALE GENOMIC DNA]</scope>
    <source>
        <strain evidence="3">NRL-ATB46093</strain>
    </source>
</reference>
<name>A0A7H8Q7J9_9BACL</name>
<accession>A0A7H8Q7J9</accession>
<dbReference type="Gene3D" id="3.10.620.30">
    <property type="match status" value="1"/>
</dbReference>
<dbReference type="AlphaFoldDB" id="A0A7H8Q7J9"/>
<dbReference type="InterPro" id="IPR038765">
    <property type="entry name" value="Papain-like_cys_pep_sf"/>
</dbReference>
<dbReference type="RefSeq" id="WP_176294120.1">
    <property type="nucleotide sequence ID" value="NZ_CP051177.1"/>
</dbReference>
<dbReference type="PANTHER" id="PTHR33490">
    <property type="entry name" value="BLR5614 PROTEIN-RELATED"/>
    <property type="match status" value="1"/>
</dbReference>
<evidence type="ECO:0000313" key="3">
    <source>
        <dbReference type="Proteomes" id="UP000509222"/>
    </source>
</evidence>
<dbReference type="PANTHER" id="PTHR33490:SF6">
    <property type="entry name" value="SLL1049 PROTEIN"/>
    <property type="match status" value="1"/>
</dbReference>
<feature type="domain" description="Transglutaminase-like" evidence="1">
    <location>
        <begin position="514"/>
        <end position="581"/>
    </location>
</feature>
<protein>
    <submittedName>
        <fullName evidence="2">Protein containing transglutaminase-like domain, cysteine protease</fullName>
    </submittedName>
</protein>
<evidence type="ECO:0000259" key="1">
    <source>
        <dbReference type="SMART" id="SM00460"/>
    </source>
</evidence>
<dbReference type="InterPro" id="IPR002931">
    <property type="entry name" value="Transglutaminase-like"/>
</dbReference>
<keyword evidence="2" id="KW-0645">Protease</keyword>
<gene>
    <name evidence="2" type="ORF">HF394_04645</name>
</gene>
<organism evidence="2 3">
    <name type="scientific">Planococcus glaciei</name>
    <dbReference type="NCBI Taxonomy" id="459472"/>
    <lineage>
        <taxon>Bacteria</taxon>
        <taxon>Bacillati</taxon>
        <taxon>Bacillota</taxon>
        <taxon>Bacilli</taxon>
        <taxon>Bacillales</taxon>
        <taxon>Caryophanaceae</taxon>
        <taxon>Planococcus</taxon>
    </lineage>
</organism>
<proteinExistence type="predicted"/>
<keyword evidence="2" id="KW-0378">Hydrolase</keyword>
<dbReference type="Pfam" id="PF01841">
    <property type="entry name" value="Transglut_core"/>
    <property type="match status" value="1"/>
</dbReference>
<dbReference type="Proteomes" id="UP000509222">
    <property type="component" value="Chromosome"/>
</dbReference>
<sequence length="626" mass="72100">MLSRVANSLYWMSRNAERAENNARILDVQLLQMIEASDEELIRESDWRLTYEICASARELEGLHSLSPYNEDKLIHYLAMADENLNSVANCVRYIRENARVSRDHITDEYWQIWNSCYLALQNIDPEQCATHEMRSFLELVKMTSLTSQGIIESAMQRGVEYQIIKIGKWLERAEKTARILNVVCERTYEQQLQEETEDYYYWLAALRMTKGYEAYLKAHLPKMDPRQVLSFLISDKAFPRSIRYCLDHVREAVEELEGGKVSHYSWELLAKLDQVRTEFNEVDIDHLTADEMMDFLNHFQDGCNEISQLFSKTYYLIDPASEQTGIQTQTQSQSMSTKGITTMKYKVEHTNIFKYETIVDQSMNSIRLKPKTDETQRLLSYRADITPATLTKEHIDIWGNDVETFFIAEHHQHLEVKTTSIVSIQKSPFVHRIEYSPEMNAIFHSKLFSEQYLPYLSNTAYTYLSPEQVEQVKQDIGEMDNPVQFAIDVMGYLHDRFTYDGESTTVSTKAEESFDLMKGVCQDITHVMLGILRGSQIPARYVSGYLYVGENSALVGDAASHAWVEVMVPGIGWVGLDPTNNVEALEHHIRVGVGRDYNDVSPVQGVYRGGSQELDVKVSVSLLDQ</sequence>
<reference evidence="3" key="2">
    <citation type="submission" date="2020-06" db="EMBL/GenBank/DDBJ databases">
        <title>Isolation of Planomicrobium glaciei.</title>
        <authorList>
            <person name="Malisova L."/>
            <person name="Safrankova R."/>
            <person name="Jakubu V."/>
            <person name="Spanelova P."/>
        </authorList>
    </citation>
    <scope>NUCLEOTIDE SEQUENCE [LARGE SCALE GENOMIC DNA]</scope>
    <source>
        <strain evidence="3">NRL-ATB46093</strain>
    </source>
</reference>
<dbReference type="EMBL" id="CP051177">
    <property type="protein sequence ID" value="QKX49936.1"/>
    <property type="molecule type" value="Genomic_DNA"/>
</dbReference>
<dbReference type="InterPro" id="IPR007296">
    <property type="entry name" value="DUF403"/>
</dbReference>
<dbReference type="GO" id="GO:0008233">
    <property type="term" value="F:peptidase activity"/>
    <property type="evidence" value="ECO:0007669"/>
    <property type="project" value="UniProtKB-KW"/>
</dbReference>
<dbReference type="GO" id="GO:0006508">
    <property type="term" value="P:proteolysis"/>
    <property type="evidence" value="ECO:0007669"/>
    <property type="project" value="UniProtKB-KW"/>
</dbReference>
<dbReference type="Pfam" id="PF08379">
    <property type="entry name" value="Bact_transglu_N"/>
    <property type="match status" value="1"/>
</dbReference>
<dbReference type="InterPro" id="IPR013589">
    <property type="entry name" value="Bac_transglu_N"/>
</dbReference>